<keyword evidence="10" id="KW-1185">Reference proteome</keyword>
<dbReference type="InterPro" id="IPR016779">
    <property type="entry name" value="rSAM_MSMEG0568"/>
</dbReference>
<gene>
    <name evidence="9" type="ORF">ISO4_02042</name>
</gene>
<evidence type="ECO:0000313" key="10">
    <source>
        <dbReference type="Proteomes" id="UP000644441"/>
    </source>
</evidence>
<dbReference type="EMBL" id="ARXR01000016">
    <property type="protein sequence ID" value="MBF5053440.1"/>
    <property type="molecule type" value="Genomic_DNA"/>
</dbReference>
<name>A0ABS0AJN2_9GAMM</name>
<dbReference type="RefSeq" id="WP_194856156.1">
    <property type="nucleotide sequence ID" value="NZ_ARXR01000016.1"/>
</dbReference>
<sequence length="381" mass="40326">MTASKALSTEQLINELQTRGVRLEDAGHGAPSRRGGAGPSDHKALSIDGRVVMIPVHTAGADQSPYSLGTAGDDGGAALSREGREIARLAFTPTPRFYDLRTDDGVPYSHIATLHGKDVLATTVLQTCIRYNNRKVSCQFCAIEQSLKEGRTIAHKTPAQLAEVARAAVALDGVKHMVMTTGTPNLRDRGARILCDSAAAVTAAVDLPIQAQCEPPDDPAWFRRLRDSGVASLGMHLEIATPALREKIMPSKASVSLAQYMDAFAEAVAVFGRGQVSTYLLAGLGDTPETTLALCRRLIDLGVYPFVVPFVPISGTPLANHPSPSSAHMASILEPLAAMLRDGDLRSRDIKAGCGRCGACSSLSTFEDASNQVPADLESLS</sequence>
<keyword evidence="4" id="KW-0479">Metal-binding</keyword>
<dbReference type="InterPro" id="IPR007197">
    <property type="entry name" value="rSAM"/>
</dbReference>
<evidence type="ECO:0000259" key="8">
    <source>
        <dbReference type="PROSITE" id="PS51918"/>
    </source>
</evidence>
<dbReference type="InterPro" id="IPR058240">
    <property type="entry name" value="rSAM_sf"/>
</dbReference>
<dbReference type="Pfam" id="PF04055">
    <property type="entry name" value="Radical_SAM"/>
    <property type="match status" value="1"/>
</dbReference>
<dbReference type="SFLD" id="SFLDS00029">
    <property type="entry name" value="Radical_SAM"/>
    <property type="match status" value="1"/>
</dbReference>
<evidence type="ECO:0000256" key="2">
    <source>
        <dbReference type="ARBA" id="ARBA00022485"/>
    </source>
</evidence>
<evidence type="ECO:0000256" key="7">
    <source>
        <dbReference type="SAM" id="MobiDB-lite"/>
    </source>
</evidence>
<comment type="cofactor">
    <cofactor evidence="1">
        <name>[4Fe-4S] cluster</name>
        <dbReference type="ChEBI" id="CHEBI:49883"/>
    </cofactor>
</comment>
<dbReference type="SUPFAM" id="SSF102114">
    <property type="entry name" value="Radical SAM enzymes"/>
    <property type="match status" value="1"/>
</dbReference>
<dbReference type="InterPro" id="IPR034405">
    <property type="entry name" value="F420"/>
</dbReference>
<dbReference type="PANTHER" id="PTHR43076">
    <property type="entry name" value="FO SYNTHASE (COFH)"/>
    <property type="match status" value="1"/>
</dbReference>
<organism evidence="9 10">
    <name type="scientific">Alloalcanivorax venustensis ISO4</name>
    <dbReference type="NCBI Taxonomy" id="1177184"/>
    <lineage>
        <taxon>Bacteria</taxon>
        <taxon>Pseudomonadati</taxon>
        <taxon>Pseudomonadota</taxon>
        <taxon>Gammaproteobacteria</taxon>
        <taxon>Oceanospirillales</taxon>
        <taxon>Alcanivoracaceae</taxon>
        <taxon>Alloalcanivorax</taxon>
    </lineage>
</organism>
<proteinExistence type="predicted"/>
<keyword evidence="3" id="KW-0949">S-adenosyl-L-methionine</keyword>
<dbReference type="SMART" id="SM00729">
    <property type="entry name" value="Elp3"/>
    <property type="match status" value="1"/>
</dbReference>
<keyword evidence="6" id="KW-0411">Iron-sulfur</keyword>
<evidence type="ECO:0000256" key="3">
    <source>
        <dbReference type="ARBA" id="ARBA00022691"/>
    </source>
</evidence>
<dbReference type="NCBIfam" id="NF045502">
    <property type="entry name" value="variant_rSAM"/>
    <property type="match status" value="1"/>
</dbReference>
<dbReference type="NCBIfam" id="TIGR04043">
    <property type="entry name" value="rSAM_MSMEG_0568"/>
    <property type="match status" value="1"/>
</dbReference>
<dbReference type="PANTHER" id="PTHR43076:SF1">
    <property type="entry name" value="LIPOYL SYNTHASE 2"/>
    <property type="match status" value="1"/>
</dbReference>
<evidence type="ECO:0000256" key="6">
    <source>
        <dbReference type="ARBA" id="ARBA00023014"/>
    </source>
</evidence>
<dbReference type="Gene3D" id="3.20.20.70">
    <property type="entry name" value="Aldolase class I"/>
    <property type="match status" value="1"/>
</dbReference>
<dbReference type="Proteomes" id="UP000644441">
    <property type="component" value="Unassembled WGS sequence"/>
</dbReference>
<dbReference type="InterPro" id="IPR013785">
    <property type="entry name" value="Aldolase_TIM"/>
</dbReference>
<keyword evidence="5" id="KW-0408">Iron</keyword>
<comment type="caution">
    <text evidence="9">The sequence shown here is derived from an EMBL/GenBank/DDBJ whole genome shotgun (WGS) entry which is preliminary data.</text>
</comment>
<protein>
    <submittedName>
        <fullName evidence="9">Radical SAM domain-containing protein</fullName>
    </submittedName>
</protein>
<dbReference type="InterPro" id="IPR006638">
    <property type="entry name" value="Elp3/MiaA/NifB-like_rSAM"/>
</dbReference>
<evidence type="ECO:0000256" key="1">
    <source>
        <dbReference type="ARBA" id="ARBA00001966"/>
    </source>
</evidence>
<accession>A0ABS0AJN2</accession>
<reference evidence="9 10" key="1">
    <citation type="submission" date="2012-09" db="EMBL/GenBank/DDBJ databases">
        <title>Genome Sequence of alkane-degrading Bacterium Alcanivorax venustensis ISO4.</title>
        <authorList>
            <person name="Lai Q."/>
            <person name="Shao Z."/>
        </authorList>
    </citation>
    <scope>NUCLEOTIDE SEQUENCE [LARGE SCALE GENOMIC DNA]</scope>
    <source>
        <strain evidence="9 10">ISO4</strain>
    </source>
</reference>
<evidence type="ECO:0000256" key="4">
    <source>
        <dbReference type="ARBA" id="ARBA00022723"/>
    </source>
</evidence>
<evidence type="ECO:0000256" key="5">
    <source>
        <dbReference type="ARBA" id="ARBA00023004"/>
    </source>
</evidence>
<feature type="region of interest" description="Disordered" evidence="7">
    <location>
        <begin position="18"/>
        <end position="41"/>
    </location>
</feature>
<dbReference type="PROSITE" id="PS51918">
    <property type="entry name" value="RADICAL_SAM"/>
    <property type="match status" value="1"/>
</dbReference>
<dbReference type="SFLD" id="SFLDG01107">
    <property type="entry name" value="Uncharacterised_Radical_SAM_Su"/>
    <property type="match status" value="1"/>
</dbReference>
<dbReference type="PIRSF" id="PIRSF020870">
    <property type="entry name" value="Radical_SAM_bac_prd"/>
    <property type="match status" value="1"/>
</dbReference>
<evidence type="ECO:0000313" key="9">
    <source>
        <dbReference type="EMBL" id="MBF5053440.1"/>
    </source>
</evidence>
<feature type="domain" description="Radical SAM core" evidence="8">
    <location>
        <begin position="117"/>
        <end position="349"/>
    </location>
</feature>
<keyword evidence="2" id="KW-0004">4Fe-4S</keyword>